<sequence>MEIIDHVASAVEERMNNNDTLSFDQALQETHQSFGLFGFSSIEEGITRGLEKKYRKLFFRFMLSFFRLKYLPVTLVAFAALYKLQDFVQKTKLMLPIFIIAVLAITVAFSAQYFRSNSLKNYLAFRCSAVYLCLLGSFLSMSSVLSMVLDTPHFYFGINLNALATAAMIGLFYIYIFSAIKTARAGAVESKLLMEKYNLVIAS</sequence>
<dbReference type="Proteomes" id="UP000594759">
    <property type="component" value="Chromosome"/>
</dbReference>
<dbReference type="KEGG" id="pex:IZT61_19525"/>
<accession>A0A7S9PYT8</accession>
<gene>
    <name evidence="2" type="ORF">IZT61_19525</name>
</gene>
<dbReference type="RefSeq" id="WP_196098682.1">
    <property type="nucleotide sequence ID" value="NZ_CP064939.1"/>
</dbReference>
<keyword evidence="1" id="KW-0472">Membrane</keyword>
<feature type="transmembrane region" description="Helical" evidence="1">
    <location>
        <begin position="93"/>
        <end position="111"/>
    </location>
</feature>
<protein>
    <submittedName>
        <fullName evidence="2">Uncharacterized protein</fullName>
    </submittedName>
</protein>
<evidence type="ECO:0000313" key="2">
    <source>
        <dbReference type="EMBL" id="QPH39215.1"/>
    </source>
</evidence>
<dbReference type="AlphaFoldDB" id="A0A7S9PYT8"/>
<feature type="transmembrane region" description="Helical" evidence="1">
    <location>
        <begin position="57"/>
        <end position="81"/>
    </location>
</feature>
<keyword evidence="3" id="KW-1185">Reference proteome</keyword>
<feature type="transmembrane region" description="Helical" evidence="1">
    <location>
        <begin position="154"/>
        <end position="176"/>
    </location>
</feature>
<reference evidence="2 3" key="1">
    <citation type="submission" date="2020-11" db="EMBL/GenBank/DDBJ databases">
        <title>Pedobacter endophytica, an endophytic bacteria isolated form Carex pumila.</title>
        <authorList>
            <person name="Peng Y."/>
            <person name="Jiang L."/>
            <person name="Lee J."/>
        </authorList>
    </citation>
    <scope>NUCLEOTIDE SEQUENCE [LARGE SCALE GENOMIC DNA]</scope>
    <source>
        <strain evidence="2 3">JBR3-12</strain>
    </source>
</reference>
<feature type="transmembrane region" description="Helical" evidence="1">
    <location>
        <begin position="123"/>
        <end position="148"/>
    </location>
</feature>
<keyword evidence="1" id="KW-0812">Transmembrane</keyword>
<keyword evidence="1" id="KW-1133">Transmembrane helix</keyword>
<name>A0A7S9PYT8_9SPHI</name>
<proteinExistence type="predicted"/>
<evidence type="ECO:0000256" key="1">
    <source>
        <dbReference type="SAM" id="Phobius"/>
    </source>
</evidence>
<evidence type="ECO:0000313" key="3">
    <source>
        <dbReference type="Proteomes" id="UP000594759"/>
    </source>
</evidence>
<dbReference type="EMBL" id="CP064939">
    <property type="protein sequence ID" value="QPH39215.1"/>
    <property type="molecule type" value="Genomic_DNA"/>
</dbReference>
<organism evidence="2 3">
    <name type="scientific">Pedobacter endophyticus</name>
    <dbReference type="NCBI Taxonomy" id="2789740"/>
    <lineage>
        <taxon>Bacteria</taxon>
        <taxon>Pseudomonadati</taxon>
        <taxon>Bacteroidota</taxon>
        <taxon>Sphingobacteriia</taxon>
        <taxon>Sphingobacteriales</taxon>
        <taxon>Sphingobacteriaceae</taxon>
        <taxon>Pedobacter</taxon>
    </lineage>
</organism>